<gene>
    <name evidence="1" type="ORF">AVDCRST_MAG64-385</name>
</gene>
<dbReference type="EMBL" id="CADCUQ010000105">
    <property type="protein sequence ID" value="CAA9377423.1"/>
    <property type="molecule type" value="Genomic_DNA"/>
</dbReference>
<dbReference type="AlphaFoldDB" id="A0A6J4N4R8"/>
<sequence>MPGYSLDDSACGHPSQWSVSSVRDSRTIRRTGAAMAATRRPWYLRVFRQGMVDDA</sequence>
<proteinExistence type="predicted"/>
<name>A0A6J4N4R8_9BACT</name>
<protein>
    <submittedName>
        <fullName evidence="1">Uncharacterized protein</fullName>
    </submittedName>
</protein>
<evidence type="ECO:0000313" key="1">
    <source>
        <dbReference type="EMBL" id="CAA9377423.1"/>
    </source>
</evidence>
<reference evidence="1" key="1">
    <citation type="submission" date="2020-02" db="EMBL/GenBank/DDBJ databases">
        <authorList>
            <person name="Meier V. D."/>
        </authorList>
    </citation>
    <scope>NUCLEOTIDE SEQUENCE</scope>
    <source>
        <strain evidence="1">AVDCRST_MAG64</strain>
    </source>
</reference>
<organism evidence="1">
    <name type="scientific">uncultured Phycisphaerae bacterium</name>
    <dbReference type="NCBI Taxonomy" id="904963"/>
    <lineage>
        <taxon>Bacteria</taxon>
        <taxon>Pseudomonadati</taxon>
        <taxon>Planctomycetota</taxon>
        <taxon>Phycisphaerae</taxon>
        <taxon>environmental samples</taxon>
    </lineage>
</organism>
<accession>A0A6J4N4R8</accession>